<dbReference type="PRINTS" id="PR00034">
    <property type="entry name" value="HTHCRP"/>
</dbReference>
<evidence type="ECO:0000313" key="6">
    <source>
        <dbReference type="EMBL" id="WOJ96911.1"/>
    </source>
</evidence>
<dbReference type="InterPro" id="IPR014710">
    <property type="entry name" value="RmlC-like_jellyroll"/>
</dbReference>
<dbReference type="InterPro" id="IPR018490">
    <property type="entry name" value="cNMP-bd_dom_sf"/>
</dbReference>
<organism evidence="6 7">
    <name type="scientific">Congregibacter brevis</name>
    <dbReference type="NCBI Taxonomy" id="3081201"/>
    <lineage>
        <taxon>Bacteria</taxon>
        <taxon>Pseudomonadati</taxon>
        <taxon>Pseudomonadota</taxon>
        <taxon>Gammaproteobacteria</taxon>
        <taxon>Cellvibrionales</taxon>
        <taxon>Halieaceae</taxon>
        <taxon>Congregibacter</taxon>
    </lineage>
</organism>
<dbReference type="InterPro" id="IPR012318">
    <property type="entry name" value="HTH_CRP"/>
</dbReference>
<evidence type="ECO:0000256" key="2">
    <source>
        <dbReference type="ARBA" id="ARBA00023125"/>
    </source>
</evidence>
<dbReference type="SUPFAM" id="SSF46785">
    <property type="entry name" value="Winged helix' DNA-binding domain"/>
    <property type="match status" value="1"/>
</dbReference>
<dbReference type="SMART" id="SM00419">
    <property type="entry name" value="HTH_CRP"/>
    <property type="match status" value="1"/>
</dbReference>
<proteinExistence type="predicted"/>
<dbReference type="Gene3D" id="1.10.10.10">
    <property type="entry name" value="Winged helix-like DNA-binding domain superfamily/Winged helix DNA-binding domain"/>
    <property type="match status" value="1"/>
</dbReference>
<dbReference type="Gene3D" id="2.60.120.10">
    <property type="entry name" value="Jelly Rolls"/>
    <property type="match status" value="1"/>
</dbReference>
<dbReference type="PANTHER" id="PTHR24567">
    <property type="entry name" value="CRP FAMILY TRANSCRIPTIONAL REGULATORY PROTEIN"/>
    <property type="match status" value="1"/>
</dbReference>
<dbReference type="EMBL" id="CP136865">
    <property type="protein sequence ID" value="WOJ96911.1"/>
    <property type="molecule type" value="Genomic_DNA"/>
</dbReference>
<protein>
    <submittedName>
        <fullName evidence="6">cAMP-activated global transcriptional regulator CRP</fullName>
    </submittedName>
</protein>
<feature type="domain" description="Cyclic nucleotide-binding" evidence="4">
    <location>
        <begin position="21"/>
        <end position="110"/>
    </location>
</feature>
<feature type="domain" description="HTH crp-type" evidence="5">
    <location>
        <begin position="142"/>
        <end position="214"/>
    </location>
</feature>
<name>A0ABZ0IBX2_9GAMM</name>
<dbReference type="Pfam" id="PF13545">
    <property type="entry name" value="HTH_Crp_2"/>
    <property type="match status" value="1"/>
</dbReference>
<evidence type="ECO:0000256" key="3">
    <source>
        <dbReference type="ARBA" id="ARBA00023163"/>
    </source>
</evidence>
<gene>
    <name evidence="6" type="primary">crp</name>
    <name evidence="6" type="ORF">R0137_16965</name>
</gene>
<dbReference type="SMART" id="SM00100">
    <property type="entry name" value="cNMP"/>
    <property type="match status" value="1"/>
</dbReference>
<evidence type="ECO:0000256" key="1">
    <source>
        <dbReference type="ARBA" id="ARBA00023015"/>
    </source>
</evidence>
<dbReference type="Proteomes" id="UP001626549">
    <property type="component" value="Chromosome"/>
</dbReference>
<keyword evidence="1" id="KW-0805">Transcription regulation</keyword>
<dbReference type="InterPro" id="IPR050397">
    <property type="entry name" value="Env_Response_Regulators"/>
</dbReference>
<dbReference type="SUPFAM" id="SSF51206">
    <property type="entry name" value="cAMP-binding domain-like"/>
    <property type="match status" value="1"/>
</dbReference>
<reference evidence="6 7" key="1">
    <citation type="submission" date="2023-10" db="EMBL/GenBank/DDBJ databases">
        <title>Two novel species belonging to the OM43/NOR5 clade.</title>
        <authorList>
            <person name="Park M."/>
        </authorList>
    </citation>
    <scope>NUCLEOTIDE SEQUENCE [LARGE SCALE GENOMIC DNA]</scope>
    <source>
        <strain evidence="6 7">IMCC45268</strain>
    </source>
</reference>
<dbReference type="InterPro" id="IPR036388">
    <property type="entry name" value="WH-like_DNA-bd_sf"/>
</dbReference>
<dbReference type="CDD" id="cd00038">
    <property type="entry name" value="CAP_ED"/>
    <property type="match status" value="1"/>
</dbReference>
<dbReference type="PANTHER" id="PTHR24567:SF68">
    <property type="entry name" value="DNA-BINDING TRANSCRIPTIONAL DUAL REGULATOR CRP"/>
    <property type="match status" value="1"/>
</dbReference>
<dbReference type="CDD" id="cd00092">
    <property type="entry name" value="HTH_CRP"/>
    <property type="match status" value="1"/>
</dbReference>
<evidence type="ECO:0000313" key="7">
    <source>
        <dbReference type="Proteomes" id="UP001626549"/>
    </source>
</evidence>
<dbReference type="PROSITE" id="PS50042">
    <property type="entry name" value="CNMP_BINDING_3"/>
    <property type="match status" value="1"/>
</dbReference>
<dbReference type="PROSITE" id="PS51063">
    <property type="entry name" value="HTH_CRP_2"/>
    <property type="match status" value="1"/>
</dbReference>
<accession>A0ABZ0IBX2</accession>
<dbReference type="InterPro" id="IPR036390">
    <property type="entry name" value="WH_DNA-bd_sf"/>
</dbReference>
<dbReference type="InterPro" id="IPR000595">
    <property type="entry name" value="cNMP-bd_dom"/>
</dbReference>
<dbReference type="RefSeq" id="WP_407327598.1">
    <property type="nucleotide sequence ID" value="NZ_CP136865.1"/>
</dbReference>
<dbReference type="NCBIfam" id="NF008732">
    <property type="entry name" value="PRK11753.1"/>
    <property type="match status" value="1"/>
</dbReference>
<sequence length="214" mass="24069">MLRPQLLQAIPNVEDFLRFCETRDYAKGKTILREGEQSDKLYLILDGSVSVMVEDEQDEDHKMVVSYLNLGDFFGEMGLFGEDDETSSAEVITREASKIAEISYERFIKIKTQFPDILFGIASQMSNRLRKTTFKLKNLAFVDVSGRIAHTLIDLSKQPDAMTHPEGMQIKITRQELGKIAGCSREMAGRVLKTLEQEGLVSVAGKTIVVYASH</sequence>
<keyword evidence="2" id="KW-0238">DNA-binding</keyword>
<evidence type="ECO:0000259" key="5">
    <source>
        <dbReference type="PROSITE" id="PS51063"/>
    </source>
</evidence>
<keyword evidence="3" id="KW-0804">Transcription</keyword>
<dbReference type="Pfam" id="PF00027">
    <property type="entry name" value="cNMP_binding"/>
    <property type="match status" value="1"/>
</dbReference>
<evidence type="ECO:0000259" key="4">
    <source>
        <dbReference type="PROSITE" id="PS50042"/>
    </source>
</evidence>
<keyword evidence="7" id="KW-1185">Reference proteome</keyword>